<dbReference type="InterPro" id="IPR022451">
    <property type="entry name" value="CHP03829_YokU"/>
</dbReference>
<dbReference type="Proteomes" id="UP000276128">
    <property type="component" value="Unassembled WGS sequence"/>
</dbReference>
<sequence length="124" mass="14008">MDIGHTHSLHLPIMVICIIWNRKKQSHLEKKLKGGPAMPCVWCDAEATHESVKDCYWILPDGKKAVQITEVPAIECPACGTYVLEATSQLIEEKLYWHDVAALGSVFSYSALMKAPRVQNWFLK</sequence>
<keyword evidence="2" id="KW-1185">Reference proteome</keyword>
<protein>
    <submittedName>
        <fullName evidence="1">YgiT-type zinc finger protein</fullName>
    </submittedName>
</protein>
<dbReference type="InterPro" id="IPR022453">
    <property type="entry name" value="Znf_MqsA-type"/>
</dbReference>
<gene>
    <name evidence="1" type="ORF">EJQ19_04850</name>
</gene>
<dbReference type="Pfam" id="PF14122">
    <property type="entry name" value="YokU"/>
    <property type="match status" value="1"/>
</dbReference>
<organism evidence="1 2">
    <name type="scientific">Paenibacillus whitsoniae</name>
    <dbReference type="NCBI Taxonomy" id="2496558"/>
    <lineage>
        <taxon>Bacteria</taxon>
        <taxon>Bacillati</taxon>
        <taxon>Bacillota</taxon>
        <taxon>Bacilli</taxon>
        <taxon>Bacillales</taxon>
        <taxon>Paenibacillaceae</taxon>
        <taxon>Paenibacillus</taxon>
    </lineage>
</organism>
<name>A0A3S0CWX3_9BACL</name>
<proteinExistence type="predicted"/>
<evidence type="ECO:0000313" key="2">
    <source>
        <dbReference type="Proteomes" id="UP000276128"/>
    </source>
</evidence>
<reference evidence="1 2" key="1">
    <citation type="submission" date="2018-12" db="EMBL/GenBank/DDBJ databases">
        <title>Bacillus ochoae sp. nov., Paenibacillus whitsoniae sp. nov., Paenibacillus spiritus sp. nov. Isolated from the Mars Exploration Rover during spacecraft assembly.</title>
        <authorList>
            <person name="Seuylemezian A."/>
            <person name="Vaishampayan P."/>
        </authorList>
    </citation>
    <scope>NUCLEOTIDE SEQUENCE [LARGE SCALE GENOMIC DNA]</scope>
    <source>
        <strain evidence="1 2">MER 54</strain>
    </source>
</reference>
<dbReference type="EMBL" id="RXHU01000015">
    <property type="protein sequence ID" value="RTE10607.1"/>
    <property type="molecule type" value="Genomic_DNA"/>
</dbReference>
<dbReference type="CDD" id="cd12870">
    <property type="entry name" value="MqsA"/>
    <property type="match status" value="1"/>
</dbReference>
<dbReference type="NCBIfam" id="TIGR03831">
    <property type="entry name" value="YgiT_finger"/>
    <property type="match status" value="1"/>
</dbReference>
<evidence type="ECO:0000313" key="1">
    <source>
        <dbReference type="EMBL" id="RTE10607.1"/>
    </source>
</evidence>
<accession>A0A3S0CWX3</accession>
<dbReference type="OrthoDB" id="2666319at2"/>
<dbReference type="AlphaFoldDB" id="A0A3S0CWX3"/>
<comment type="caution">
    <text evidence="1">The sequence shown here is derived from an EMBL/GenBank/DDBJ whole genome shotgun (WGS) entry which is preliminary data.</text>
</comment>